<comment type="caution">
    <text evidence="5">The sequence shown here is derived from an EMBL/GenBank/DDBJ whole genome shotgun (WGS) entry which is preliminary data.</text>
</comment>
<dbReference type="GO" id="GO:0019592">
    <property type="term" value="P:mannitol catabolic process"/>
    <property type="evidence" value="ECO:0007669"/>
    <property type="project" value="TreeGrafter"/>
</dbReference>
<dbReference type="GO" id="GO:0005829">
    <property type="term" value="C:cytosol"/>
    <property type="evidence" value="ECO:0007669"/>
    <property type="project" value="TreeGrafter"/>
</dbReference>
<dbReference type="InterPro" id="IPR013131">
    <property type="entry name" value="Mannitol_DH_N"/>
</dbReference>
<feature type="domain" description="Mannitol dehydrogenase C-terminal" evidence="4">
    <location>
        <begin position="302"/>
        <end position="499"/>
    </location>
</feature>
<dbReference type="AlphaFoldDB" id="A0A497Y271"/>
<dbReference type="Proteomes" id="UP000273898">
    <property type="component" value="Unassembled WGS sequence"/>
</dbReference>
<dbReference type="GO" id="GO:0008926">
    <property type="term" value="F:mannitol-1-phosphate 5-dehydrogenase activity"/>
    <property type="evidence" value="ECO:0007669"/>
    <property type="project" value="TreeGrafter"/>
</dbReference>
<evidence type="ECO:0000313" key="6">
    <source>
        <dbReference type="Proteomes" id="UP000273898"/>
    </source>
</evidence>
<dbReference type="Gene3D" id="1.10.1040.10">
    <property type="entry name" value="N-(1-d-carboxylethyl)-l-norvaline Dehydrogenase, domain 2"/>
    <property type="match status" value="1"/>
</dbReference>
<evidence type="ECO:0000256" key="2">
    <source>
        <dbReference type="ARBA" id="ARBA00023027"/>
    </source>
</evidence>
<dbReference type="PANTHER" id="PTHR30524">
    <property type="entry name" value="MANNITOL-1-PHOSPHATE 5-DEHYDROGENASE"/>
    <property type="match status" value="1"/>
</dbReference>
<reference evidence="5 6" key="1">
    <citation type="submission" date="2018-10" db="EMBL/GenBank/DDBJ databases">
        <title>Genomic Encyclopedia of Archaeal and Bacterial Type Strains, Phase II (KMG-II): from individual species to whole genera.</title>
        <authorList>
            <person name="Goeker M."/>
        </authorList>
    </citation>
    <scope>NUCLEOTIDE SEQUENCE [LARGE SCALE GENOMIC DNA]</scope>
    <source>
        <strain evidence="5 6">DSM 19624</strain>
    </source>
</reference>
<dbReference type="Pfam" id="PF08125">
    <property type="entry name" value="Mannitol_dh_C"/>
    <property type="match status" value="1"/>
</dbReference>
<keyword evidence="2" id="KW-0520">NAD</keyword>
<evidence type="ECO:0000259" key="4">
    <source>
        <dbReference type="Pfam" id="PF08125"/>
    </source>
</evidence>
<feature type="domain" description="Mannitol dehydrogenase N-terminal" evidence="3">
    <location>
        <begin position="45"/>
        <end position="282"/>
    </location>
</feature>
<dbReference type="InterPro" id="IPR008927">
    <property type="entry name" value="6-PGluconate_DH-like_C_sf"/>
</dbReference>
<dbReference type="Pfam" id="PF01232">
    <property type="entry name" value="Mannitol_dh"/>
    <property type="match status" value="1"/>
</dbReference>
<evidence type="ECO:0000313" key="5">
    <source>
        <dbReference type="EMBL" id="RLJ73771.1"/>
    </source>
</evidence>
<gene>
    <name evidence="5" type="ORF">BCL90_3936</name>
</gene>
<dbReference type="SUPFAM" id="SSF51735">
    <property type="entry name" value="NAD(P)-binding Rossmann-fold domains"/>
    <property type="match status" value="1"/>
</dbReference>
<organism evidence="5 6">
    <name type="scientific">Pedobacter alluvionis</name>
    <dbReference type="NCBI Taxonomy" id="475253"/>
    <lineage>
        <taxon>Bacteria</taxon>
        <taxon>Pseudomonadati</taxon>
        <taxon>Bacteroidota</taxon>
        <taxon>Sphingobacteriia</taxon>
        <taxon>Sphingobacteriales</taxon>
        <taxon>Sphingobacteriaceae</taxon>
        <taxon>Pedobacter</taxon>
    </lineage>
</organism>
<proteinExistence type="predicted"/>
<dbReference type="Gene3D" id="3.40.50.720">
    <property type="entry name" value="NAD(P)-binding Rossmann-like Domain"/>
    <property type="match status" value="1"/>
</dbReference>
<sequence>MGGNSFITCNDGNCKNMILNKENLKNINGDKVTKPTAEILALPEKVIQFGTGVLLRGLPDYFIDKANQKGIFNGRVLVVKSTSRGGADEFAKQDNLYTLCVKGIEDGVNVEENSINASISRVLSASQDWTEILKAAHQAEMQVVISNTTEVGIVKSEDKITDNPPQSYPGKLLAFLHERYKAFNGSAESGMVIVPTELISDNADKLKEIVLDLAIQNKLGWDFENWLKTANHFCKTLVDRIVPGKLPEAEQKAIENELGYEDELMIMAEPFRLWAIESSSEKVKEVLSFSKADKGIFIVPSIDKFKELKLRLLNGTHTISCGLAILAGFNTVKEAMANNDFASNVLKLMKEEIAPVVVNEDITYDEALAFAESVVDRFSNPFLEHQWQAITLNFTSKMQMRNMPLIRKYYALKNEVPQLTALGVAAYILFMNVNKDGDIYTASINGKTFPIQDEFAEVLYEYWKHPETVVDNTLGDRRLWDKNLNNYPGFNAAVKSYVELLQNKGAKETLSNLHSERTI</sequence>
<name>A0A497Y271_9SPHI</name>
<evidence type="ECO:0000259" key="3">
    <source>
        <dbReference type="Pfam" id="PF01232"/>
    </source>
</evidence>
<keyword evidence="1" id="KW-0560">Oxidoreductase</keyword>
<evidence type="ECO:0000256" key="1">
    <source>
        <dbReference type="ARBA" id="ARBA00023002"/>
    </source>
</evidence>
<dbReference type="InterPro" id="IPR013118">
    <property type="entry name" value="Mannitol_DH_C"/>
</dbReference>
<dbReference type="NCBIfam" id="NF002969">
    <property type="entry name" value="PRK03643.1"/>
    <property type="match status" value="1"/>
</dbReference>
<dbReference type="EMBL" id="RCCK01000013">
    <property type="protein sequence ID" value="RLJ73771.1"/>
    <property type="molecule type" value="Genomic_DNA"/>
</dbReference>
<dbReference type="InterPro" id="IPR013328">
    <property type="entry name" value="6PGD_dom2"/>
</dbReference>
<dbReference type="PANTHER" id="PTHR30524:SF0">
    <property type="entry name" value="ALTRONATE OXIDOREDUCTASE-RELATED"/>
    <property type="match status" value="1"/>
</dbReference>
<accession>A0A497Y271</accession>
<dbReference type="InterPro" id="IPR036291">
    <property type="entry name" value="NAD(P)-bd_dom_sf"/>
</dbReference>
<protein>
    <submittedName>
        <fullName evidence="5">Tagaturonate reductase</fullName>
    </submittedName>
</protein>
<dbReference type="SUPFAM" id="SSF48179">
    <property type="entry name" value="6-phosphogluconate dehydrogenase C-terminal domain-like"/>
    <property type="match status" value="1"/>
</dbReference>